<dbReference type="InterPro" id="IPR001714">
    <property type="entry name" value="Pept_M24_MAP"/>
</dbReference>
<dbReference type="InterPro" id="IPR036005">
    <property type="entry name" value="Creatinase/aminopeptidase-like"/>
</dbReference>
<dbReference type="GO" id="GO:0006508">
    <property type="term" value="P:proteolysis"/>
    <property type="evidence" value="ECO:0007669"/>
    <property type="project" value="UniProtKB-KW"/>
</dbReference>
<evidence type="ECO:0000256" key="3">
    <source>
        <dbReference type="ARBA" id="ARBA00022723"/>
    </source>
</evidence>
<feature type="binding site" evidence="5">
    <location>
        <position position="134"/>
    </location>
    <ligand>
        <name>substrate</name>
    </ligand>
</feature>
<dbReference type="EMBL" id="CAJHNH020008577">
    <property type="protein sequence ID" value="CAG5136840.1"/>
    <property type="molecule type" value="Genomic_DNA"/>
</dbReference>
<evidence type="ECO:0000256" key="5">
    <source>
        <dbReference type="HAMAP-Rule" id="MF_03174"/>
    </source>
</evidence>
<dbReference type="PANTHER" id="PTHR43330:SF8">
    <property type="entry name" value="METHIONINE AMINOPEPTIDASE 1D, MITOCHONDRIAL"/>
    <property type="match status" value="1"/>
</dbReference>
<dbReference type="PRINTS" id="PR00599">
    <property type="entry name" value="MAPEPTIDASE"/>
</dbReference>
<feature type="binding site" evidence="5">
    <location>
        <position position="162"/>
    </location>
    <ligand>
        <name>a divalent metal cation</name>
        <dbReference type="ChEBI" id="CHEBI:60240"/>
        <label>1</label>
    </ligand>
</feature>
<evidence type="ECO:0000313" key="8">
    <source>
        <dbReference type="EMBL" id="CAG5136840.1"/>
    </source>
</evidence>
<comment type="function">
    <text evidence="6">Cotranslationally removes the N-terminal methionine from nascent proteins. The N-terminal methionine is often cleaved when the second residue in the primary sequence is small and uncharged (Met-Ala-, Cys, Gly, Pro, Ser, Thr, or Val).</text>
</comment>
<feature type="binding site" evidence="5">
    <location>
        <position position="232"/>
    </location>
    <ligand>
        <name>substrate</name>
    </ligand>
</feature>
<keyword evidence="3 5" id="KW-0479">Metal-binding</keyword>
<evidence type="ECO:0000256" key="4">
    <source>
        <dbReference type="ARBA" id="ARBA00022801"/>
    </source>
</evidence>
<dbReference type="GO" id="GO:0070006">
    <property type="term" value="F:metalloaminopeptidase activity"/>
    <property type="evidence" value="ECO:0007669"/>
    <property type="project" value="UniProtKB-UniRule"/>
</dbReference>
<name>A0A8S4A8Y4_9EUPU</name>
<protein>
    <recommendedName>
        <fullName evidence="6">Methionine aminopeptidase</fullName>
        <ecNumber evidence="6">3.4.11.18</ecNumber>
    </recommendedName>
</protein>
<gene>
    <name evidence="8" type="ORF">CUNI_LOCUS22398</name>
</gene>
<reference evidence="8" key="1">
    <citation type="submission" date="2021-04" db="EMBL/GenBank/DDBJ databases">
        <authorList>
            <consortium name="Molecular Ecology Group"/>
        </authorList>
    </citation>
    <scope>NUCLEOTIDE SEQUENCE</scope>
</reference>
<comment type="caution">
    <text evidence="8">The sequence shown here is derived from an EMBL/GenBank/DDBJ whole genome shotgun (WGS) entry which is preliminary data.</text>
</comment>
<comment type="catalytic activity">
    <reaction evidence="5 6">
        <text>Release of N-terminal amino acids, preferentially methionine, from peptides and arylamides.</text>
        <dbReference type="EC" id="3.4.11.18"/>
    </reaction>
</comment>
<proteinExistence type="inferred from homology"/>
<accession>A0A8S4A8Y4</accession>
<dbReference type="PANTHER" id="PTHR43330">
    <property type="entry name" value="METHIONINE AMINOPEPTIDASE"/>
    <property type="match status" value="1"/>
</dbReference>
<dbReference type="NCBIfam" id="TIGR00500">
    <property type="entry name" value="met_pdase_I"/>
    <property type="match status" value="1"/>
</dbReference>
<dbReference type="Pfam" id="PF00557">
    <property type="entry name" value="Peptidase_M24"/>
    <property type="match status" value="1"/>
</dbReference>
<evidence type="ECO:0000256" key="6">
    <source>
        <dbReference type="RuleBase" id="RU003653"/>
    </source>
</evidence>
<evidence type="ECO:0000259" key="7">
    <source>
        <dbReference type="Pfam" id="PF00557"/>
    </source>
</evidence>
<dbReference type="EC" id="3.4.11.18" evidence="6"/>
<feature type="binding site" evidence="5">
    <location>
        <position position="259"/>
    </location>
    <ligand>
        <name>a divalent metal cation</name>
        <dbReference type="ChEBI" id="CHEBI:60240"/>
        <label>2</label>
        <note>catalytic</note>
    </ligand>
</feature>
<keyword evidence="1 5" id="KW-0031">Aminopeptidase</keyword>
<feature type="domain" description="Peptidase M24" evidence="7">
    <location>
        <begin position="69"/>
        <end position="297"/>
    </location>
</feature>
<keyword evidence="2 5" id="KW-0645">Protease</keyword>
<feature type="binding site" evidence="5">
    <location>
        <position position="290"/>
    </location>
    <ligand>
        <name>a divalent metal cation</name>
        <dbReference type="ChEBI" id="CHEBI:60240"/>
        <label>1</label>
    </ligand>
</feature>
<dbReference type="GO" id="GO:0046872">
    <property type="term" value="F:metal ion binding"/>
    <property type="evidence" value="ECO:0007669"/>
    <property type="project" value="UniProtKB-UniRule"/>
</dbReference>
<comment type="cofactor">
    <cofactor evidence="5">
        <name>Co(2+)</name>
        <dbReference type="ChEBI" id="CHEBI:48828"/>
    </cofactor>
    <cofactor evidence="5">
        <name>Zn(2+)</name>
        <dbReference type="ChEBI" id="CHEBI:29105"/>
    </cofactor>
    <cofactor evidence="5">
        <name>Mn(2+)</name>
        <dbReference type="ChEBI" id="CHEBI:29035"/>
    </cofactor>
    <cofactor evidence="5">
        <name>Fe(2+)</name>
        <dbReference type="ChEBI" id="CHEBI:29033"/>
    </cofactor>
    <text evidence="5">Binds 2 divalent metal cations per subunit. Has a high-affinity and a low affinity metal-binding site. The true nature of the physiological cofactor is under debate. The enzyme is active with cobalt, zinc, manganese or divalent iron ions. Most likely, methionine aminopeptidases function as mononuclear Fe(2+)-metalloproteases under physiological conditions, and the catalytically relevant metal-binding site has been assigned to the histidine-containing high-affinity site.</text>
</comment>
<evidence type="ECO:0000256" key="1">
    <source>
        <dbReference type="ARBA" id="ARBA00022438"/>
    </source>
</evidence>
<feature type="binding site" evidence="5">
    <location>
        <position position="290"/>
    </location>
    <ligand>
        <name>a divalent metal cation</name>
        <dbReference type="ChEBI" id="CHEBI:60240"/>
        <label>2</label>
        <note>catalytic</note>
    </ligand>
</feature>
<keyword evidence="9" id="KW-1185">Reference proteome</keyword>
<keyword evidence="4 5" id="KW-0378">Hydrolase</keyword>
<dbReference type="Gene3D" id="3.90.230.10">
    <property type="entry name" value="Creatinase/methionine aminopeptidase superfamily"/>
    <property type="match status" value="1"/>
</dbReference>
<dbReference type="InterPro" id="IPR000994">
    <property type="entry name" value="Pept_M24"/>
</dbReference>
<dbReference type="CDD" id="cd01086">
    <property type="entry name" value="MetAP1"/>
    <property type="match status" value="1"/>
</dbReference>
<feature type="binding site" evidence="5">
    <location>
        <position position="162"/>
    </location>
    <ligand>
        <name>a divalent metal cation</name>
        <dbReference type="ChEBI" id="CHEBI:60240"/>
        <label>2</label>
        <note>catalytic</note>
    </ligand>
</feature>
<dbReference type="InterPro" id="IPR002467">
    <property type="entry name" value="Pept_M24A_MAP1"/>
</dbReference>
<organism evidence="8 9">
    <name type="scientific">Candidula unifasciata</name>
    <dbReference type="NCBI Taxonomy" id="100452"/>
    <lineage>
        <taxon>Eukaryota</taxon>
        <taxon>Metazoa</taxon>
        <taxon>Spiralia</taxon>
        <taxon>Lophotrochozoa</taxon>
        <taxon>Mollusca</taxon>
        <taxon>Gastropoda</taxon>
        <taxon>Heterobranchia</taxon>
        <taxon>Euthyneura</taxon>
        <taxon>Panpulmonata</taxon>
        <taxon>Eupulmonata</taxon>
        <taxon>Stylommatophora</taxon>
        <taxon>Helicina</taxon>
        <taxon>Helicoidea</taxon>
        <taxon>Geomitridae</taxon>
        <taxon>Candidula</taxon>
    </lineage>
</organism>
<dbReference type="HAMAP" id="MF_01974">
    <property type="entry name" value="MetAP_1"/>
    <property type="match status" value="1"/>
</dbReference>
<feature type="binding site" evidence="5">
    <location>
        <position position="151"/>
    </location>
    <ligand>
        <name>a divalent metal cation</name>
        <dbReference type="ChEBI" id="CHEBI:60240"/>
        <label>1</label>
    </ligand>
</feature>
<evidence type="ECO:0000313" key="9">
    <source>
        <dbReference type="Proteomes" id="UP000678393"/>
    </source>
</evidence>
<dbReference type="GO" id="GO:0004239">
    <property type="term" value="F:initiator methionyl aminopeptidase activity"/>
    <property type="evidence" value="ECO:0007669"/>
    <property type="project" value="UniProtKB-UniRule"/>
</dbReference>
<dbReference type="SUPFAM" id="SSF55920">
    <property type="entry name" value="Creatinase/aminopeptidase"/>
    <property type="match status" value="1"/>
</dbReference>
<dbReference type="Proteomes" id="UP000678393">
    <property type="component" value="Unassembled WGS sequence"/>
</dbReference>
<sequence>MKLIAKIGGLHTGPFYTIPSKIIRKLFQPVKDTYSQAIPASIPVPSYVSSGVITGPSQPEIKTADQIKKMKPACQLAASILRTVGDNIKVGMTTEDINTIVHSKCIEAGAYPSPLKYRGFPKSVCTSVNNVACHGIPGPLKLQDGDIINVDITVFYKGYHGDTSQTFMVGDVNERARTLVETARQCRDAGISVCKDGTLFSDIGDIIYTTAIDAGFDVIASCCGHGIGEYFHGPPDIVHVPNDAMGDERMRSGMAFTIEPIICDGSPEIKVLDDGWTLVTVDGSISAQFEHTVLVTDDGCEILTQ</sequence>
<comment type="similarity">
    <text evidence="5">Belongs to the peptidase M24A family. Methionine aminopeptidase type 1 subfamily.</text>
</comment>
<feature type="binding site" evidence="5">
    <location>
        <position position="225"/>
    </location>
    <ligand>
        <name>a divalent metal cation</name>
        <dbReference type="ChEBI" id="CHEBI:60240"/>
        <label>2</label>
        <note>catalytic</note>
    </ligand>
</feature>
<dbReference type="AlphaFoldDB" id="A0A8S4A8Y4"/>
<evidence type="ECO:0000256" key="2">
    <source>
        <dbReference type="ARBA" id="ARBA00022670"/>
    </source>
</evidence>
<dbReference type="OrthoDB" id="3209743at2759"/>